<dbReference type="Gene3D" id="3.90.180.10">
    <property type="entry name" value="Medium-chain alcohol dehydrogenases, catalytic domain"/>
    <property type="match status" value="1"/>
</dbReference>
<dbReference type="InterPro" id="IPR051397">
    <property type="entry name" value="Zn-ADH-like_protein"/>
</dbReference>
<dbReference type="SMART" id="SM00829">
    <property type="entry name" value="PKS_ER"/>
    <property type="match status" value="1"/>
</dbReference>
<keyword evidence="3" id="KW-1185">Reference proteome</keyword>
<dbReference type="Proteomes" id="UP001501470">
    <property type="component" value="Unassembled WGS sequence"/>
</dbReference>
<dbReference type="Pfam" id="PF08240">
    <property type="entry name" value="ADH_N"/>
    <property type="match status" value="1"/>
</dbReference>
<proteinExistence type="predicted"/>
<dbReference type="RefSeq" id="WP_344509428.1">
    <property type="nucleotide sequence ID" value="NZ_BAAAQD010000022.1"/>
</dbReference>
<comment type="caution">
    <text evidence="2">The sequence shown here is derived from an EMBL/GenBank/DDBJ whole genome shotgun (WGS) entry which is preliminary data.</text>
</comment>
<gene>
    <name evidence="2" type="ORF">GCM10009827_084710</name>
</gene>
<dbReference type="InterPro" id="IPR013154">
    <property type="entry name" value="ADH-like_N"/>
</dbReference>
<accession>A0ABN2C1Q5</accession>
<dbReference type="InterPro" id="IPR036291">
    <property type="entry name" value="NAD(P)-bd_dom_sf"/>
</dbReference>
<evidence type="ECO:0000259" key="1">
    <source>
        <dbReference type="SMART" id="SM00829"/>
    </source>
</evidence>
<dbReference type="InterPro" id="IPR013149">
    <property type="entry name" value="ADH-like_C"/>
</dbReference>
<dbReference type="Pfam" id="PF00107">
    <property type="entry name" value="ADH_zinc_N"/>
    <property type="match status" value="1"/>
</dbReference>
<organism evidence="2 3">
    <name type="scientific">Dactylosporangium maewongense</name>
    <dbReference type="NCBI Taxonomy" id="634393"/>
    <lineage>
        <taxon>Bacteria</taxon>
        <taxon>Bacillati</taxon>
        <taxon>Actinomycetota</taxon>
        <taxon>Actinomycetes</taxon>
        <taxon>Micromonosporales</taxon>
        <taxon>Micromonosporaceae</taxon>
        <taxon>Dactylosporangium</taxon>
    </lineage>
</organism>
<protein>
    <submittedName>
        <fullName evidence="2">Zinc-binding dehydrogenase</fullName>
    </submittedName>
</protein>
<dbReference type="SUPFAM" id="SSF50129">
    <property type="entry name" value="GroES-like"/>
    <property type="match status" value="1"/>
</dbReference>
<dbReference type="InterPro" id="IPR011032">
    <property type="entry name" value="GroES-like_sf"/>
</dbReference>
<evidence type="ECO:0000313" key="3">
    <source>
        <dbReference type="Proteomes" id="UP001501470"/>
    </source>
</evidence>
<feature type="domain" description="Enoyl reductase (ER)" evidence="1">
    <location>
        <begin position="11"/>
        <end position="322"/>
    </location>
</feature>
<evidence type="ECO:0000313" key="2">
    <source>
        <dbReference type="EMBL" id="GAA1551160.1"/>
    </source>
</evidence>
<dbReference type="EMBL" id="BAAAQD010000022">
    <property type="protein sequence ID" value="GAA1551160.1"/>
    <property type="molecule type" value="Genomic_DNA"/>
</dbReference>
<dbReference type="PANTHER" id="PTHR43677">
    <property type="entry name" value="SHORT-CHAIN DEHYDROGENASE/REDUCTASE"/>
    <property type="match status" value="1"/>
</dbReference>
<dbReference type="InterPro" id="IPR020843">
    <property type="entry name" value="ER"/>
</dbReference>
<dbReference type="SUPFAM" id="SSF51735">
    <property type="entry name" value="NAD(P)-binding Rossmann-fold domains"/>
    <property type="match status" value="1"/>
</dbReference>
<name>A0ABN2C1Q5_9ACTN</name>
<sequence>MRALLQTSLHGPAGLRLVTDAPVPVPGPGEVLIRVGAAGVNYADVMRSHGTYEGGPAAPFVAGLEAAGEVVAAGPHVTAVHVGDHVAGTGAGAFAEYMLLNAAALTPVPAGWTDEQALGLLLNWATALAALRPLGRVTAGETVLITAAAGAVGQAATRLAVHYGATVIAAASAGKHDLVRELGAAHVLDARTADVAAGTLRLTAGRGADLVLESAGGASFRAALAAARRVTGRVVVYGVAGGDATVSNRELNFTHPVHVIGLHLGILIDTAPDLYAALLTELSALRAAGVLTPGTPAVHPLADGPEVLAALQSRTTTGKLALRP</sequence>
<dbReference type="PANTHER" id="PTHR43677:SF4">
    <property type="entry name" value="QUINONE OXIDOREDUCTASE-LIKE PROTEIN 2"/>
    <property type="match status" value="1"/>
</dbReference>
<reference evidence="2 3" key="1">
    <citation type="journal article" date="2019" name="Int. J. Syst. Evol. Microbiol.">
        <title>The Global Catalogue of Microorganisms (GCM) 10K type strain sequencing project: providing services to taxonomists for standard genome sequencing and annotation.</title>
        <authorList>
            <consortium name="The Broad Institute Genomics Platform"/>
            <consortium name="The Broad Institute Genome Sequencing Center for Infectious Disease"/>
            <person name="Wu L."/>
            <person name="Ma J."/>
        </authorList>
    </citation>
    <scope>NUCLEOTIDE SEQUENCE [LARGE SCALE GENOMIC DNA]</scope>
    <source>
        <strain evidence="2 3">JCM 15933</strain>
    </source>
</reference>
<dbReference type="Gene3D" id="3.40.50.720">
    <property type="entry name" value="NAD(P)-binding Rossmann-like Domain"/>
    <property type="match status" value="1"/>
</dbReference>